<evidence type="ECO:0000256" key="1">
    <source>
        <dbReference type="ARBA" id="ARBA00004123"/>
    </source>
</evidence>
<dbReference type="OrthoDB" id="1035564at2759"/>
<dbReference type="KEGG" id="eus:EUTSA_v10023005mg"/>
<keyword evidence="2" id="KW-0805">Transcription regulation</keyword>
<dbReference type="Gene3D" id="2.40.330.10">
    <property type="entry name" value="DNA-binding pseudobarrel domain"/>
    <property type="match status" value="1"/>
</dbReference>
<dbReference type="PANTHER" id="PTHR34269:SF15">
    <property type="entry name" value="TF-B3 DOMAIN-CONTAINING PROTEIN"/>
    <property type="match status" value="1"/>
</dbReference>
<protein>
    <recommendedName>
        <fullName evidence="8">TF-B3 domain-containing protein</fullName>
    </recommendedName>
</protein>
<dbReference type="InterPro" id="IPR015300">
    <property type="entry name" value="DNA-bd_pseudobarrel_sf"/>
</dbReference>
<dbReference type="Gramene" id="ESQ50776">
    <property type="protein sequence ID" value="ESQ50776"/>
    <property type="gene ID" value="EUTSA_v10023005mg"/>
</dbReference>
<evidence type="ECO:0008006" key="8">
    <source>
        <dbReference type="Google" id="ProtNLM"/>
    </source>
</evidence>
<sequence>MDPSLMIEKTLTDTDICWKGRLRLPKLIINNIVKKMGVVIPQNGIQVEIQDCDKSNWVNFGHNNTIGNGWNNMRNARGLKRGDVIRLYWKDTKFIFSMPSLLLFLFL</sequence>
<evidence type="ECO:0000313" key="7">
    <source>
        <dbReference type="Proteomes" id="UP000030689"/>
    </source>
</evidence>
<dbReference type="GO" id="GO:0003677">
    <property type="term" value="F:DNA binding"/>
    <property type="evidence" value="ECO:0007669"/>
    <property type="project" value="UniProtKB-KW"/>
</dbReference>
<evidence type="ECO:0000256" key="5">
    <source>
        <dbReference type="ARBA" id="ARBA00023242"/>
    </source>
</evidence>
<keyword evidence="5" id="KW-0539">Nucleus</keyword>
<reference evidence="6 7" key="1">
    <citation type="journal article" date="2013" name="Front. Plant Sci.">
        <title>The Reference Genome of the Halophytic Plant Eutrema salsugineum.</title>
        <authorList>
            <person name="Yang R."/>
            <person name="Jarvis D.E."/>
            <person name="Chen H."/>
            <person name="Beilstein M.A."/>
            <person name="Grimwood J."/>
            <person name="Jenkins J."/>
            <person name="Shu S."/>
            <person name="Prochnik S."/>
            <person name="Xin M."/>
            <person name="Ma C."/>
            <person name="Schmutz J."/>
            <person name="Wing R.A."/>
            <person name="Mitchell-Olds T."/>
            <person name="Schumaker K.S."/>
            <person name="Wang X."/>
        </authorList>
    </citation>
    <scope>NUCLEOTIDE SEQUENCE [LARGE SCALE GENOMIC DNA]</scope>
</reference>
<dbReference type="EMBL" id="KI517392">
    <property type="protein sequence ID" value="ESQ50776.1"/>
    <property type="molecule type" value="Genomic_DNA"/>
</dbReference>
<evidence type="ECO:0000256" key="4">
    <source>
        <dbReference type="ARBA" id="ARBA00023163"/>
    </source>
</evidence>
<dbReference type="AlphaFoldDB" id="V4NVD4"/>
<dbReference type="SUPFAM" id="SSF101936">
    <property type="entry name" value="DNA-binding pseudobarrel domain"/>
    <property type="match status" value="1"/>
</dbReference>
<evidence type="ECO:0000313" key="6">
    <source>
        <dbReference type="EMBL" id="ESQ50776.1"/>
    </source>
</evidence>
<evidence type="ECO:0000256" key="3">
    <source>
        <dbReference type="ARBA" id="ARBA00023125"/>
    </source>
</evidence>
<comment type="subcellular location">
    <subcellularLocation>
        <location evidence="1">Nucleus</location>
    </subcellularLocation>
</comment>
<proteinExistence type="predicted"/>
<accession>V4NVD4</accession>
<dbReference type="GO" id="GO:0005634">
    <property type="term" value="C:nucleus"/>
    <property type="evidence" value="ECO:0007669"/>
    <property type="project" value="UniProtKB-SubCell"/>
</dbReference>
<dbReference type="InterPro" id="IPR051442">
    <property type="entry name" value="B3_domain"/>
</dbReference>
<evidence type="ECO:0000256" key="2">
    <source>
        <dbReference type="ARBA" id="ARBA00023015"/>
    </source>
</evidence>
<keyword evidence="3" id="KW-0238">DNA-binding</keyword>
<name>V4NVD4_EUTSA</name>
<keyword evidence="7" id="KW-1185">Reference proteome</keyword>
<keyword evidence="4" id="KW-0804">Transcription</keyword>
<dbReference type="PANTHER" id="PTHR34269">
    <property type="entry name" value="TRANSCRIPTION FACTOR B3-DOMAIN FAMILY-RELATED"/>
    <property type="match status" value="1"/>
</dbReference>
<organism evidence="6 7">
    <name type="scientific">Eutrema salsugineum</name>
    <name type="common">Saltwater cress</name>
    <name type="synonym">Sisymbrium salsugineum</name>
    <dbReference type="NCBI Taxonomy" id="72664"/>
    <lineage>
        <taxon>Eukaryota</taxon>
        <taxon>Viridiplantae</taxon>
        <taxon>Streptophyta</taxon>
        <taxon>Embryophyta</taxon>
        <taxon>Tracheophyta</taxon>
        <taxon>Spermatophyta</taxon>
        <taxon>Magnoliopsida</taxon>
        <taxon>eudicotyledons</taxon>
        <taxon>Gunneridae</taxon>
        <taxon>Pentapetalae</taxon>
        <taxon>rosids</taxon>
        <taxon>malvids</taxon>
        <taxon>Brassicales</taxon>
        <taxon>Brassicaceae</taxon>
        <taxon>Eutremeae</taxon>
        <taxon>Eutrema</taxon>
    </lineage>
</organism>
<gene>
    <name evidence="6" type="ORF">EUTSA_v10023005mg</name>
</gene>
<dbReference type="Proteomes" id="UP000030689">
    <property type="component" value="Unassembled WGS sequence"/>
</dbReference>